<accession>A0AAV4TDM8</accession>
<evidence type="ECO:0000313" key="2">
    <source>
        <dbReference type="EMBL" id="GIY44370.1"/>
    </source>
</evidence>
<protein>
    <submittedName>
        <fullName evidence="2">Uncharacterized protein</fullName>
    </submittedName>
</protein>
<evidence type="ECO:0000313" key="3">
    <source>
        <dbReference type="Proteomes" id="UP001054945"/>
    </source>
</evidence>
<feature type="transmembrane region" description="Helical" evidence="1">
    <location>
        <begin position="60"/>
        <end position="81"/>
    </location>
</feature>
<keyword evidence="1" id="KW-0812">Transmembrane</keyword>
<dbReference type="AlphaFoldDB" id="A0AAV4TDM8"/>
<sequence>MAFIFHDVGYAHISGSVATIPGSLSSLELCAIIPFILSHVVYAISEFFHMLTKCVTLDPFHMLAMSTITGSSHMLAFALPLDPFTRVGYAPIFDPFMRWLCVLSLDPFTCVVYAQYLWDPFTR</sequence>
<keyword evidence="1" id="KW-0472">Membrane</keyword>
<evidence type="ECO:0000256" key="1">
    <source>
        <dbReference type="SAM" id="Phobius"/>
    </source>
</evidence>
<dbReference type="EMBL" id="BPLR01011133">
    <property type="protein sequence ID" value="GIY44370.1"/>
    <property type="molecule type" value="Genomic_DNA"/>
</dbReference>
<comment type="caution">
    <text evidence="2">The sequence shown here is derived from an EMBL/GenBank/DDBJ whole genome shotgun (WGS) entry which is preliminary data.</text>
</comment>
<reference evidence="2 3" key="1">
    <citation type="submission" date="2021-06" db="EMBL/GenBank/DDBJ databases">
        <title>Caerostris extrusa draft genome.</title>
        <authorList>
            <person name="Kono N."/>
            <person name="Arakawa K."/>
        </authorList>
    </citation>
    <scope>NUCLEOTIDE SEQUENCE [LARGE SCALE GENOMIC DNA]</scope>
</reference>
<keyword evidence="3" id="KW-1185">Reference proteome</keyword>
<dbReference type="Proteomes" id="UP001054945">
    <property type="component" value="Unassembled WGS sequence"/>
</dbReference>
<name>A0AAV4TDM8_CAEEX</name>
<proteinExistence type="predicted"/>
<gene>
    <name evidence="2" type="ORF">CEXT_1601</name>
</gene>
<feature type="transmembrane region" description="Helical" evidence="1">
    <location>
        <begin position="96"/>
        <end position="118"/>
    </location>
</feature>
<organism evidence="2 3">
    <name type="scientific">Caerostris extrusa</name>
    <name type="common">Bark spider</name>
    <name type="synonym">Caerostris bankana</name>
    <dbReference type="NCBI Taxonomy" id="172846"/>
    <lineage>
        <taxon>Eukaryota</taxon>
        <taxon>Metazoa</taxon>
        <taxon>Ecdysozoa</taxon>
        <taxon>Arthropoda</taxon>
        <taxon>Chelicerata</taxon>
        <taxon>Arachnida</taxon>
        <taxon>Araneae</taxon>
        <taxon>Araneomorphae</taxon>
        <taxon>Entelegynae</taxon>
        <taxon>Araneoidea</taxon>
        <taxon>Araneidae</taxon>
        <taxon>Caerostris</taxon>
    </lineage>
</organism>
<feature type="transmembrane region" description="Helical" evidence="1">
    <location>
        <begin position="31"/>
        <end position="48"/>
    </location>
</feature>
<keyword evidence="1" id="KW-1133">Transmembrane helix</keyword>